<dbReference type="PANTHER" id="PTHR42826">
    <property type="entry name" value="DICARBOXYLATE TRANSPORTER 2.1, CHLOROPLASTIC"/>
    <property type="match status" value="1"/>
</dbReference>
<evidence type="ECO:0000256" key="1">
    <source>
        <dbReference type="ARBA" id="ARBA00004141"/>
    </source>
</evidence>
<accession>A0A0S4RUQ9</accession>
<evidence type="ECO:0000256" key="6">
    <source>
        <dbReference type="SAM" id="Coils"/>
    </source>
</evidence>
<dbReference type="InterPro" id="IPR001898">
    <property type="entry name" value="SLC13A/DASS"/>
</dbReference>
<feature type="transmembrane region" description="Helical" evidence="7">
    <location>
        <begin position="35"/>
        <end position="66"/>
    </location>
</feature>
<evidence type="ECO:0000256" key="4">
    <source>
        <dbReference type="ARBA" id="ARBA00022989"/>
    </source>
</evidence>
<dbReference type="GO" id="GO:0016020">
    <property type="term" value="C:membrane"/>
    <property type="evidence" value="ECO:0007669"/>
    <property type="project" value="UniProtKB-SubCell"/>
</dbReference>
<feature type="transmembrane region" description="Helical" evidence="7">
    <location>
        <begin position="475"/>
        <end position="496"/>
    </location>
</feature>
<keyword evidence="5 7" id="KW-0472">Membrane</keyword>
<dbReference type="AlphaFoldDB" id="A0A0S4RUQ9"/>
<proteinExistence type="inferred from homology"/>
<evidence type="ECO:0000256" key="2">
    <source>
        <dbReference type="ARBA" id="ARBA00007349"/>
    </source>
</evidence>
<evidence type="ECO:0000256" key="3">
    <source>
        <dbReference type="ARBA" id="ARBA00022692"/>
    </source>
</evidence>
<keyword evidence="3 7" id="KW-0812">Transmembrane</keyword>
<reference evidence="8 9" key="1">
    <citation type="submission" date="2015-11" db="EMBL/GenBank/DDBJ databases">
        <authorList>
            <consortium name="Pathogen Informatics"/>
        </authorList>
    </citation>
    <scope>NUCLEOTIDE SEQUENCE [LARGE SCALE GENOMIC DNA]</scope>
    <source>
        <strain evidence="8 9">006A-0059</strain>
    </source>
</reference>
<feature type="transmembrane region" description="Helical" evidence="7">
    <location>
        <begin position="332"/>
        <end position="357"/>
    </location>
</feature>
<evidence type="ECO:0000313" key="8">
    <source>
        <dbReference type="EMBL" id="CUU77814.1"/>
    </source>
</evidence>
<feature type="transmembrane region" description="Helical" evidence="7">
    <location>
        <begin position="565"/>
        <end position="588"/>
    </location>
</feature>
<keyword evidence="4 7" id="KW-1133">Transmembrane helix</keyword>
<dbReference type="NCBIfam" id="TIGR00785">
    <property type="entry name" value="dass"/>
    <property type="match status" value="1"/>
</dbReference>
<keyword evidence="6" id="KW-0175">Coiled coil</keyword>
<protein>
    <submittedName>
        <fullName evidence="8">Anion transporter</fullName>
    </submittedName>
</protein>
<keyword evidence="9" id="KW-1185">Reference proteome</keyword>
<evidence type="ECO:0000256" key="7">
    <source>
        <dbReference type="SAM" id="Phobius"/>
    </source>
</evidence>
<dbReference type="Proteomes" id="UP000052237">
    <property type="component" value="Unassembled WGS sequence"/>
</dbReference>
<feature type="transmembrane region" description="Helical" evidence="7">
    <location>
        <begin position="192"/>
        <end position="211"/>
    </location>
</feature>
<evidence type="ECO:0000256" key="5">
    <source>
        <dbReference type="ARBA" id="ARBA00023136"/>
    </source>
</evidence>
<dbReference type="InterPro" id="IPR030676">
    <property type="entry name" value="CitT-rel"/>
</dbReference>
<feature type="coiled-coil region" evidence="6">
    <location>
        <begin position="93"/>
        <end position="120"/>
    </location>
</feature>
<dbReference type="EMBL" id="FAVB01000002">
    <property type="protein sequence ID" value="CUU77814.1"/>
    <property type="molecule type" value="Genomic_DNA"/>
</dbReference>
<name>A0A0S4RUQ9_CAMHY</name>
<feature type="transmembrane region" description="Helical" evidence="7">
    <location>
        <begin position="414"/>
        <end position="433"/>
    </location>
</feature>
<dbReference type="GO" id="GO:0022857">
    <property type="term" value="F:transmembrane transporter activity"/>
    <property type="evidence" value="ECO:0007669"/>
    <property type="project" value="InterPro"/>
</dbReference>
<evidence type="ECO:0000313" key="9">
    <source>
        <dbReference type="Proteomes" id="UP000052237"/>
    </source>
</evidence>
<dbReference type="Pfam" id="PF00939">
    <property type="entry name" value="Na_sulph_symp"/>
    <property type="match status" value="2"/>
</dbReference>
<feature type="transmembrane region" description="Helical" evidence="7">
    <location>
        <begin position="445"/>
        <end position="469"/>
    </location>
</feature>
<comment type="subcellular location">
    <subcellularLocation>
        <location evidence="1">Membrane</location>
        <topology evidence="1">Multi-pass membrane protein</topology>
    </subcellularLocation>
</comment>
<feature type="transmembrane region" description="Helical" evidence="7">
    <location>
        <begin position="6"/>
        <end position="23"/>
    </location>
</feature>
<sequence length="594" mass="64502">MSGRKILSLVICVLIAAVFFVLPTPHGLEDNAWHFLGLFIAVILAVIFAIMPLGAICLIAITIVAITGITTPQSTLRQTQIKTLTALVGKVDIDKMELKKQILDAKILALKNALSDLKIEINSQNEGENLLKELSALHLKNTTKTANSKLLDGSEISVLNSIALNKFSQKEIDKKVKAAEWKLKAKTGINDALSGFSNALIWLIVISIIVAKGIIKTGLGERLAYYFISIFGKKTLGIAYSITLSETILAPVTPSNTARAGAIINPIVQAISKSFKSTPEDGTQNKIGTYLSLVNFQANPISSAMFITATAPNPLVVDLVAKATNLDISISWIQWALGMFVPGILAMMIMPLVIYFLSPPQIKSTPNARAFAKEKLAELGAMKRDEKIMFGVFLFLLILWAGTFGFLFGITLNATTIAFLGLSVVLVTGVLSFDEILAQKAAWNTLVWFSALVMMATMLGKLEVTIFLASNLQQLALNLGLGEISIMLFLSVAFLYSHYFFASTTAHISAMFFVFYSAGLALGAPPLLYAFIMITAGNVMMGITHYATGTAPVIFGTNYVSLKKWWGIGFVMSVVNMVVMILVGLVWWKVLGFY</sequence>
<feature type="transmembrane region" description="Helical" evidence="7">
    <location>
        <begin position="508"/>
        <end position="532"/>
    </location>
</feature>
<gene>
    <name evidence="8" type="primary">ybhI_3</name>
    <name evidence="8" type="ORF">ERS686654_00895</name>
</gene>
<comment type="similarity">
    <text evidence="2">Belongs to the SLC13A/DASS transporter (TC 2.A.47) family. DIT1 subfamily.</text>
</comment>
<organism evidence="8 9">
    <name type="scientific">Campylobacter hyointestinalis subsp. hyointestinalis</name>
    <dbReference type="NCBI Taxonomy" id="91352"/>
    <lineage>
        <taxon>Bacteria</taxon>
        <taxon>Pseudomonadati</taxon>
        <taxon>Campylobacterota</taxon>
        <taxon>Epsilonproteobacteria</taxon>
        <taxon>Campylobacterales</taxon>
        <taxon>Campylobacteraceae</taxon>
        <taxon>Campylobacter</taxon>
    </lineage>
</organism>
<dbReference type="RefSeq" id="WP_059426322.1">
    <property type="nucleotide sequence ID" value="NZ_FAVB01000002.1"/>
</dbReference>
<comment type="caution">
    <text evidence="8">The sequence shown here is derived from an EMBL/GenBank/DDBJ whole genome shotgun (WGS) entry which is preliminary data.</text>
</comment>
<feature type="transmembrane region" description="Helical" evidence="7">
    <location>
        <begin position="388"/>
        <end position="408"/>
    </location>
</feature>